<dbReference type="RefSeq" id="WP_281448780.1">
    <property type="nucleotide sequence ID" value="NZ_JASBAO010000001.1"/>
</dbReference>
<dbReference type="EMBL" id="JASBAO010000001">
    <property type="protein sequence ID" value="MDI2091693.1"/>
    <property type="molecule type" value="Genomic_DNA"/>
</dbReference>
<protein>
    <submittedName>
        <fullName evidence="1">Uncharacterized protein</fullName>
    </submittedName>
</protein>
<sequence>MDQVTSDLSQNFIENRSRVINSFRKRYLKFVFINGVDQYGNQKVFDDGKTVLEVEGLKATASIRYDSGNSLPECECTIYNMAESLMNTLTTMGQYGNKTSTFGGYLIIYASIYGDGTTDNWTYGKVFEGGITVAYTDYGSSPDIIFHVRAMVLGGLNLIPADSISFSGKVSVDHIFQKIIDTYNRKLAKGLDKHLFLKFKNYGVKAAFNNINLHGDFVQQIRQCAADGNFRFNIQDGTVYIWPMDQSINEAEQKAVTASQKQIKKMFSSRYLASNTGMVGYPAYADNGITVRSIFSNTLSFGEEVEVNSVYEPACGIWRYMISMQHELSCFVPNGSWFTTIGLAKEYKKNKESNGV</sequence>
<proteinExistence type="predicted"/>
<organism evidence="1 2">
    <name type="scientific">Commensalibacter oyaizuii</name>
    <dbReference type="NCBI Taxonomy" id="3043873"/>
    <lineage>
        <taxon>Bacteria</taxon>
        <taxon>Pseudomonadati</taxon>
        <taxon>Pseudomonadota</taxon>
        <taxon>Alphaproteobacteria</taxon>
        <taxon>Acetobacterales</taxon>
        <taxon>Acetobacteraceae</taxon>
    </lineage>
</organism>
<dbReference type="Proteomes" id="UP001431634">
    <property type="component" value="Unassembled WGS sequence"/>
</dbReference>
<reference evidence="1" key="1">
    <citation type="submission" date="2023-05" db="EMBL/GenBank/DDBJ databases">
        <title>Whole genome sequence of Commensalibacter sp.</title>
        <authorList>
            <person name="Charoenyingcharoen P."/>
            <person name="Yukphan P."/>
        </authorList>
    </citation>
    <scope>NUCLEOTIDE SEQUENCE</scope>
    <source>
        <strain evidence="1">TBRC 16381</strain>
    </source>
</reference>
<gene>
    <name evidence="1" type="ORF">QJV27_09990</name>
</gene>
<evidence type="ECO:0000313" key="2">
    <source>
        <dbReference type="Proteomes" id="UP001431634"/>
    </source>
</evidence>
<comment type="caution">
    <text evidence="1">The sequence shown here is derived from an EMBL/GenBank/DDBJ whole genome shotgun (WGS) entry which is preliminary data.</text>
</comment>
<evidence type="ECO:0000313" key="1">
    <source>
        <dbReference type="EMBL" id="MDI2091693.1"/>
    </source>
</evidence>
<dbReference type="InterPro" id="IPR054496">
    <property type="entry name" value="E217_GP41"/>
</dbReference>
<name>A0ABT6Q3J7_9PROT</name>
<dbReference type="Pfam" id="PF22759">
    <property type="entry name" value="E217_GP41"/>
    <property type="match status" value="1"/>
</dbReference>
<accession>A0ABT6Q3J7</accession>
<keyword evidence="2" id="KW-1185">Reference proteome</keyword>